<comment type="caution">
    <text evidence="1">The sequence shown here is derived from an EMBL/GenBank/DDBJ whole genome shotgun (WGS) entry which is preliminary data.</text>
</comment>
<sequence>MTTIMNPLQFVDKFPCRYSTNYFSTNETGLTDWHDHHCHQRGQLMLLGDYDDHTIDLNNSWLGKDSDYAEQTNGG</sequence>
<dbReference type="EMBL" id="PZQS01000001">
    <property type="protein sequence ID" value="PVD38747.1"/>
    <property type="molecule type" value="Genomic_DNA"/>
</dbReference>
<reference evidence="1 2" key="1">
    <citation type="submission" date="2018-04" db="EMBL/GenBank/DDBJ databases">
        <title>The genome of golden apple snail Pomacea canaliculata provides insight into stress tolerance and invasive adaptation.</title>
        <authorList>
            <person name="Liu C."/>
            <person name="Liu B."/>
            <person name="Ren Y."/>
            <person name="Zhang Y."/>
            <person name="Wang H."/>
            <person name="Li S."/>
            <person name="Jiang F."/>
            <person name="Yin L."/>
            <person name="Zhang G."/>
            <person name="Qian W."/>
            <person name="Fan W."/>
        </authorList>
    </citation>
    <scope>NUCLEOTIDE SEQUENCE [LARGE SCALE GENOMIC DNA]</scope>
    <source>
        <strain evidence="1">SZHN2017</strain>
        <tissue evidence="1">Muscle</tissue>
    </source>
</reference>
<evidence type="ECO:0000313" key="2">
    <source>
        <dbReference type="Proteomes" id="UP000245119"/>
    </source>
</evidence>
<gene>
    <name evidence="1" type="ORF">C0Q70_01370</name>
</gene>
<evidence type="ECO:0000313" key="1">
    <source>
        <dbReference type="EMBL" id="PVD38747.1"/>
    </source>
</evidence>
<dbReference type="Proteomes" id="UP000245119">
    <property type="component" value="Linkage Group LG1"/>
</dbReference>
<name>A0A2T7PZC4_POMCA</name>
<accession>A0A2T7PZC4</accession>
<proteinExistence type="predicted"/>
<organism evidence="1 2">
    <name type="scientific">Pomacea canaliculata</name>
    <name type="common">Golden apple snail</name>
    <dbReference type="NCBI Taxonomy" id="400727"/>
    <lineage>
        <taxon>Eukaryota</taxon>
        <taxon>Metazoa</taxon>
        <taxon>Spiralia</taxon>
        <taxon>Lophotrochozoa</taxon>
        <taxon>Mollusca</taxon>
        <taxon>Gastropoda</taxon>
        <taxon>Caenogastropoda</taxon>
        <taxon>Architaenioglossa</taxon>
        <taxon>Ampullarioidea</taxon>
        <taxon>Ampullariidae</taxon>
        <taxon>Pomacea</taxon>
    </lineage>
</organism>
<protein>
    <submittedName>
        <fullName evidence="1">Uncharacterized protein</fullName>
    </submittedName>
</protein>
<dbReference type="AlphaFoldDB" id="A0A2T7PZC4"/>
<keyword evidence="2" id="KW-1185">Reference proteome</keyword>